<evidence type="ECO:0000259" key="1">
    <source>
        <dbReference type="PROSITE" id="PS50404"/>
    </source>
</evidence>
<organism evidence="3 4">
    <name type="scientific">Acanthamoeba castellanii (strain ATCC 30010 / Neff)</name>
    <dbReference type="NCBI Taxonomy" id="1257118"/>
    <lineage>
        <taxon>Eukaryota</taxon>
        <taxon>Amoebozoa</taxon>
        <taxon>Discosea</taxon>
        <taxon>Longamoebia</taxon>
        <taxon>Centramoebida</taxon>
        <taxon>Acanthamoebidae</taxon>
        <taxon>Acanthamoeba</taxon>
    </lineage>
</organism>
<dbReference type="PANTHER" id="PTHR11571">
    <property type="entry name" value="GLUTATHIONE S-TRANSFERASE"/>
    <property type="match status" value="1"/>
</dbReference>
<dbReference type="InterPro" id="IPR004046">
    <property type="entry name" value="GST_C"/>
</dbReference>
<accession>L8H2R1</accession>
<dbReference type="PROSITE" id="PS50405">
    <property type="entry name" value="GST_CTER"/>
    <property type="match status" value="1"/>
</dbReference>
<dbReference type="InterPro" id="IPR050213">
    <property type="entry name" value="GST_superfamily"/>
</dbReference>
<keyword evidence="3" id="KW-0808">Transferase</keyword>
<dbReference type="Gene3D" id="3.40.30.10">
    <property type="entry name" value="Glutaredoxin"/>
    <property type="match status" value="1"/>
</dbReference>
<dbReference type="OMA" id="CVKYTED"/>
<evidence type="ECO:0000313" key="3">
    <source>
        <dbReference type="EMBL" id="ELR19018.1"/>
    </source>
</evidence>
<dbReference type="GO" id="GO:0006749">
    <property type="term" value="P:glutathione metabolic process"/>
    <property type="evidence" value="ECO:0007669"/>
    <property type="project" value="TreeGrafter"/>
</dbReference>
<dbReference type="SUPFAM" id="SSF52833">
    <property type="entry name" value="Thioredoxin-like"/>
    <property type="match status" value="1"/>
</dbReference>
<dbReference type="Pfam" id="PF14497">
    <property type="entry name" value="GST_C_3"/>
    <property type="match status" value="1"/>
</dbReference>
<dbReference type="KEGG" id="acan:ACA1_235060"/>
<protein>
    <submittedName>
        <fullName evidence="3">Glutathione Stransferase, C-terminal domain containing protein</fullName>
    </submittedName>
</protein>
<dbReference type="Proteomes" id="UP000011083">
    <property type="component" value="Unassembled WGS sequence"/>
</dbReference>
<feature type="domain" description="GST N-terminal" evidence="1">
    <location>
        <begin position="1"/>
        <end position="61"/>
    </location>
</feature>
<dbReference type="OrthoDB" id="414243at2759"/>
<feature type="domain" description="GST C-terminal" evidence="2">
    <location>
        <begin position="63"/>
        <end position="191"/>
    </location>
</feature>
<dbReference type="STRING" id="1257118.L8H2R1"/>
<dbReference type="CDD" id="cd03192">
    <property type="entry name" value="GST_C_Sigma_like"/>
    <property type="match status" value="1"/>
</dbReference>
<name>L8H2R1_ACACF</name>
<dbReference type="InterPro" id="IPR040079">
    <property type="entry name" value="Glutathione_S-Trfase"/>
</dbReference>
<sequence length="192" mass="20830">MLEDAGVDYAYVSATNWPALKQQLGDKLAFGQIPLYEDPDVRLVQSGSIARYLARKHGYNGANEAEAARVDVAYEGANDFLGTLLGYTLGTPDDQKPAALRNLLSNQAPTQFQFFTALLEKNGRNGYLVGNKMSYADFALYNALNTLVSLPGGPALLATFPLVKQLHQTVGQCPRVKAYAARNVYAPKKAAL</sequence>
<keyword evidence="4" id="KW-1185">Reference proteome</keyword>
<dbReference type="AlphaFoldDB" id="L8H2R1"/>
<dbReference type="PANTHER" id="PTHR11571:SF230">
    <property type="entry name" value="GLUTATHIONE TRANSFERASE"/>
    <property type="match status" value="1"/>
</dbReference>
<dbReference type="Gene3D" id="1.20.1050.10">
    <property type="match status" value="1"/>
</dbReference>
<evidence type="ECO:0000259" key="2">
    <source>
        <dbReference type="PROSITE" id="PS50405"/>
    </source>
</evidence>
<gene>
    <name evidence="3" type="ORF">ACA1_235060</name>
</gene>
<dbReference type="RefSeq" id="XP_004341082.1">
    <property type="nucleotide sequence ID" value="XM_004341034.1"/>
</dbReference>
<dbReference type="VEuPathDB" id="AmoebaDB:ACA1_235060"/>
<dbReference type="SUPFAM" id="SSF47616">
    <property type="entry name" value="GST C-terminal domain-like"/>
    <property type="match status" value="1"/>
</dbReference>
<dbReference type="InterPro" id="IPR036249">
    <property type="entry name" value="Thioredoxin-like_sf"/>
</dbReference>
<dbReference type="InterPro" id="IPR004045">
    <property type="entry name" value="Glutathione_S-Trfase_N"/>
</dbReference>
<dbReference type="GeneID" id="14919788"/>
<dbReference type="PROSITE" id="PS50404">
    <property type="entry name" value="GST_NTER"/>
    <property type="match status" value="1"/>
</dbReference>
<dbReference type="InterPro" id="IPR010987">
    <property type="entry name" value="Glutathione-S-Trfase_C-like"/>
</dbReference>
<dbReference type="GO" id="GO:0004364">
    <property type="term" value="F:glutathione transferase activity"/>
    <property type="evidence" value="ECO:0007669"/>
    <property type="project" value="TreeGrafter"/>
</dbReference>
<evidence type="ECO:0000313" key="4">
    <source>
        <dbReference type="Proteomes" id="UP000011083"/>
    </source>
</evidence>
<dbReference type="InterPro" id="IPR036282">
    <property type="entry name" value="Glutathione-S-Trfase_C_sf"/>
</dbReference>
<dbReference type="SFLD" id="SFLDS00019">
    <property type="entry name" value="Glutathione_Transferase_(cytos"/>
    <property type="match status" value="1"/>
</dbReference>
<dbReference type="EMBL" id="KB007939">
    <property type="protein sequence ID" value="ELR19018.1"/>
    <property type="molecule type" value="Genomic_DNA"/>
</dbReference>
<proteinExistence type="predicted"/>
<reference evidence="3 4" key="1">
    <citation type="journal article" date="2013" name="Genome Biol.">
        <title>Genome of Acanthamoeba castellanii highlights extensive lateral gene transfer and early evolution of tyrosine kinase signaling.</title>
        <authorList>
            <person name="Clarke M."/>
            <person name="Lohan A.J."/>
            <person name="Liu B."/>
            <person name="Lagkouvardos I."/>
            <person name="Roy S."/>
            <person name="Zafar N."/>
            <person name="Bertelli C."/>
            <person name="Schilde C."/>
            <person name="Kianianmomeni A."/>
            <person name="Burglin T.R."/>
            <person name="Frech C."/>
            <person name="Turcotte B."/>
            <person name="Kopec K.O."/>
            <person name="Synnott J.M."/>
            <person name="Choo C."/>
            <person name="Paponov I."/>
            <person name="Finkler A."/>
            <person name="Soon Heng Tan C."/>
            <person name="Hutchins A.P."/>
            <person name="Weinmeier T."/>
            <person name="Rattei T."/>
            <person name="Chu J.S."/>
            <person name="Gimenez G."/>
            <person name="Irimia M."/>
            <person name="Rigden D.J."/>
            <person name="Fitzpatrick D.A."/>
            <person name="Lorenzo-Morales J."/>
            <person name="Bateman A."/>
            <person name="Chiu C.H."/>
            <person name="Tang P."/>
            <person name="Hegemann P."/>
            <person name="Fromm H."/>
            <person name="Raoult D."/>
            <person name="Greub G."/>
            <person name="Miranda-Saavedra D."/>
            <person name="Chen N."/>
            <person name="Nash P."/>
            <person name="Ginger M.L."/>
            <person name="Horn M."/>
            <person name="Schaap P."/>
            <person name="Caler L."/>
            <person name="Loftus B."/>
        </authorList>
    </citation>
    <scope>NUCLEOTIDE SEQUENCE [LARGE SCALE GENOMIC DNA]</scope>
    <source>
        <strain evidence="3 4">Neff</strain>
    </source>
</reference>